<dbReference type="SUPFAM" id="SSF54637">
    <property type="entry name" value="Thioesterase/thiol ester dehydrase-isomerase"/>
    <property type="match status" value="1"/>
</dbReference>
<proteinExistence type="predicted"/>
<organism evidence="1 2">
    <name type="scientific">Amycolatopsis dendrobii</name>
    <dbReference type="NCBI Taxonomy" id="2760662"/>
    <lineage>
        <taxon>Bacteria</taxon>
        <taxon>Bacillati</taxon>
        <taxon>Actinomycetota</taxon>
        <taxon>Actinomycetes</taxon>
        <taxon>Pseudonocardiales</taxon>
        <taxon>Pseudonocardiaceae</taxon>
        <taxon>Amycolatopsis</taxon>
    </lineage>
</organism>
<reference evidence="1 2" key="1">
    <citation type="submission" date="2020-08" db="EMBL/GenBank/DDBJ databases">
        <title>Amycolatopsis sp. nov. DR6-1 isolated from Dendrobium heterocarpum.</title>
        <authorList>
            <person name="Tedsree N."/>
            <person name="Kuncharoen N."/>
            <person name="Likhitwitayawuid K."/>
            <person name="Tanasupawat S."/>
        </authorList>
    </citation>
    <scope>NUCLEOTIDE SEQUENCE [LARGE SCALE GENOMIC DNA]</scope>
    <source>
        <strain evidence="1 2">DR6-1</strain>
    </source>
</reference>
<dbReference type="Pfam" id="PF13279">
    <property type="entry name" value="4HBT_2"/>
    <property type="match status" value="1"/>
</dbReference>
<dbReference type="CDD" id="cd00586">
    <property type="entry name" value="4HBT"/>
    <property type="match status" value="1"/>
</dbReference>
<evidence type="ECO:0000313" key="1">
    <source>
        <dbReference type="EMBL" id="MBB1158968.1"/>
    </source>
</evidence>
<dbReference type="InterPro" id="IPR029069">
    <property type="entry name" value="HotDog_dom_sf"/>
</dbReference>
<dbReference type="RefSeq" id="WP_182895674.1">
    <property type="nucleotide sequence ID" value="NZ_JACGZW010000016.1"/>
</dbReference>
<dbReference type="Proteomes" id="UP000526734">
    <property type="component" value="Unassembled WGS sequence"/>
</dbReference>
<dbReference type="AlphaFoldDB" id="A0A7W3ZFD8"/>
<accession>A0A7W3ZFD8</accession>
<gene>
    <name evidence="1" type="ORF">H4281_37965</name>
</gene>
<protein>
    <submittedName>
        <fullName evidence="1">Thioesterase family protein</fullName>
    </submittedName>
</protein>
<keyword evidence="2" id="KW-1185">Reference proteome</keyword>
<sequence length="130" mass="14639">MTWTTTVHPWSSDFDYLGHLTAAVYPKAFEQARVDYLRDRWRTRAPAYVVAAQRMQYLKEVLEADGPLKVALRPVRVGRSSFDLAELLCDAEGAVCNRSDATLVAWNLETRRPRPLTAGERDALSADITA</sequence>
<comment type="caution">
    <text evidence="1">The sequence shown here is derived from an EMBL/GenBank/DDBJ whole genome shotgun (WGS) entry which is preliminary data.</text>
</comment>
<dbReference type="Gene3D" id="3.10.129.10">
    <property type="entry name" value="Hotdog Thioesterase"/>
    <property type="match status" value="1"/>
</dbReference>
<dbReference type="EMBL" id="JACGZW010000016">
    <property type="protein sequence ID" value="MBB1158968.1"/>
    <property type="molecule type" value="Genomic_DNA"/>
</dbReference>
<name>A0A7W3ZFD8_9PSEU</name>
<evidence type="ECO:0000313" key="2">
    <source>
        <dbReference type="Proteomes" id="UP000526734"/>
    </source>
</evidence>